<feature type="transmembrane region" description="Helical" evidence="8">
    <location>
        <begin position="169"/>
        <end position="195"/>
    </location>
</feature>
<dbReference type="AlphaFoldDB" id="A0A0M9UDH4"/>
<protein>
    <recommendedName>
        <fullName evidence="9">Glycosyltransferase RgtA/B/C/D-like domain-containing protein</fullName>
    </recommendedName>
</protein>
<dbReference type="PATRIC" id="fig|872965.6.peg.1363"/>
<keyword evidence="3" id="KW-0328">Glycosyltransferase</keyword>
<evidence type="ECO:0000313" key="10">
    <source>
        <dbReference type="EMBL" id="GAP63967.1"/>
    </source>
</evidence>
<evidence type="ECO:0000256" key="1">
    <source>
        <dbReference type="ARBA" id="ARBA00004651"/>
    </source>
</evidence>
<keyword evidence="5 8" id="KW-0812">Transmembrane</keyword>
<feature type="transmembrane region" description="Helical" evidence="8">
    <location>
        <begin position="141"/>
        <end position="157"/>
    </location>
</feature>
<sequence>MTRTHTTRWRSLAWVSVLILTAWFIRTQGLSERTFWQDEGLTLWQIRQPLAVVWSGVIEVQGVPTQNTHPPLYFLLLWAVRHAIGMSPFAVRLFSVWWSLLTIPLLFIATARLAGRRAGGIAAALVALSPLYLWYAQEVRMYAMLVALAALSLYALVRLVETPTRRTVALYLLTAAALAWTHYAALFFLGAQFVFLFFTLGRRHIRLYLLAAAVAAAVVAPFVPFIIKRLGVVERDFFFVPLHVMARDLLHGFTVGISLPVTYSTPIEAIAVLALVWGAWSVGGRTRHWFPGRSRWLAATAWLGLVVLPVLAMYLAGYVKPMYQGVRHLMVISPAFYLLAGVGLAALAARHRVGAAASGALLACWLLALGVSTAAYFVDPAYQKDDTRGMFAYIADHFRPGDLVVLHDPVLSHVLEYEQPTLPWTALPRYGTHAEMPVARQHFSDTLQSAERIWYVHSPGNSLADPDNLIDAWFMQAADVLDARFFHGQTVALGVTYYDPHGAVADRPQPTNVPLNIAYPAEGLRLEGARVPSREVAAGERFFFDLVWYNERPLQRNLKVSVRLFAPDGTLWVQEDQFPFAGLSPTTTWSPGSYRRSPHSVRLPMGTPPGVYEVRFLLYDAETGEPLVHANGSPDVSLGQVHVQPNPHQAEWRAPVRLRGQAGEARLVGADPWPETVRVGQSVALAFYVEVPPALADAFFDVELVAEDGTRLARAEGTVLPAFAEPSRLTAPTLVQVRRTLAVSPSGPAGDAVVRVRLRDARGEPLPWARWWGLRRTEWLAVGRLRVEDRPRRFEMPERGTPVGAAWAQGVQLARAEWPATVRAGETAPVVLIWQAGGATEARFKVFVHLRDAQNRVVAQHDAEPAGGEAPTNGWQAGEIIVDEHLVNVPAETPPGEYGLYVGLYDSVSGARLPLAEGGDEWRLGVVQVQAP</sequence>
<dbReference type="InParanoid" id="A0A0M9UDH4"/>
<proteinExistence type="predicted"/>
<reference evidence="12" key="3">
    <citation type="submission" date="2015-08" db="EMBL/GenBank/DDBJ databases">
        <title>Draft Genome Sequence of a Heterotrophic Facultative Anaerobic Bacterium Ardenticatena maritima Strain 110S.</title>
        <authorList>
            <person name="Kawaichi S."/>
            <person name="Yoshida T."/>
            <person name="Sako Y."/>
            <person name="Nakamura R."/>
        </authorList>
    </citation>
    <scope>NUCLEOTIDE SEQUENCE [LARGE SCALE GENOMIC DNA]</scope>
    <source>
        <strain evidence="12">110S</strain>
    </source>
</reference>
<dbReference type="InterPro" id="IPR050297">
    <property type="entry name" value="LipidA_mod_glycosyltrf_83"/>
</dbReference>
<evidence type="ECO:0000256" key="3">
    <source>
        <dbReference type="ARBA" id="ARBA00022676"/>
    </source>
</evidence>
<feature type="transmembrane region" description="Helical" evidence="8">
    <location>
        <begin position="360"/>
        <end position="378"/>
    </location>
</feature>
<dbReference type="InterPro" id="IPR038731">
    <property type="entry name" value="RgtA/B/C-like"/>
</dbReference>
<evidence type="ECO:0000256" key="4">
    <source>
        <dbReference type="ARBA" id="ARBA00022679"/>
    </source>
</evidence>
<evidence type="ECO:0000256" key="2">
    <source>
        <dbReference type="ARBA" id="ARBA00022475"/>
    </source>
</evidence>
<dbReference type="GO" id="GO:0016763">
    <property type="term" value="F:pentosyltransferase activity"/>
    <property type="evidence" value="ECO:0007669"/>
    <property type="project" value="TreeGrafter"/>
</dbReference>
<evidence type="ECO:0000313" key="11">
    <source>
        <dbReference type="EMBL" id="KPL88464.1"/>
    </source>
</evidence>
<evidence type="ECO:0000256" key="5">
    <source>
        <dbReference type="ARBA" id="ARBA00022692"/>
    </source>
</evidence>
<name>A0A0M9UDH4_9CHLR</name>
<dbReference type="GO" id="GO:0009103">
    <property type="term" value="P:lipopolysaccharide biosynthetic process"/>
    <property type="evidence" value="ECO:0007669"/>
    <property type="project" value="UniProtKB-ARBA"/>
</dbReference>
<evidence type="ECO:0000256" key="8">
    <source>
        <dbReference type="SAM" id="Phobius"/>
    </source>
</evidence>
<keyword evidence="2" id="KW-1003">Cell membrane</keyword>
<comment type="caution">
    <text evidence="10">The sequence shown here is derived from an EMBL/GenBank/DDBJ whole genome shotgun (WGS) entry which is preliminary data.</text>
</comment>
<dbReference type="PANTHER" id="PTHR33908">
    <property type="entry name" value="MANNOSYLTRANSFERASE YKCB-RELATED"/>
    <property type="match status" value="1"/>
</dbReference>
<dbReference type="Proteomes" id="UP000037784">
    <property type="component" value="Unassembled WGS sequence"/>
</dbReference>
<evidence type="ECO:0000313" key="13">
    <source>
        <dbReference type="Proteomes" id="UP000050502"/>
    </source>
</evidence>
<organism evidence="10 12">
    <name type="scientific">Ardenticatena maritima</name>
    <dbReference type="NCBI Taxonomy" id="872965"/>
    <lineage>
        <taxon>Bacteria</taxon>
        <taxon>Bacillati</taxon>
        <taxon>Chloroflexota</taxon>
        <taxon>Ardenticatenia</taxon>
        <taxon>Ardenticatenales</taxon>
        <taxon>Ardenticatenaceae</taxon>
        <taxon>Ardenticatena</taxon>
    </lineage>
</organism>
<evidence type="ECO:0000259" key="9">
    <source>
        <dbReference type="Pfam" id="PF13231"/>
    </source>
</evidence>
<dbReference type="EMBL" id="BBZA01000214">
    <property type="protein sequence ID" value="GAP63967.1"/>
    <property type="molecule type" value="Genomic_DNA"/>
</dbReference>
<comment type="subcellular location">
    <subcellularLocation>
        <location evidence="1">Cell membrane</location>
        <topology evidence="1">Multi-pass membrane protein</topology>
    </subcellularLocation>
</comment>
<feature type="domain" description="Glycosyltransferase RgtA/B/C/D-like" evidence="9">
    <location>
        <begin position="69"/>
        <end position="223"/>
    </location>
</feature>
<reference evidence="10 12" key="1">
    <citation type="journal article" date="2015" name="Genome Announc.">
        <title>Draft Genome Sequence of a Heterotrophic Facultative Anaerobic Thermophilic Bacterium, Ardenticatena maritima Strain 110ST.</title>
        <authorList>
            <person name="Kawaichi S."/>
            <person name="Yoshida T."/>
            <person name="Sako Y."/>
            <person name="Nakamura R."/>
        </authorList>
    </citation>
    <scope>NUCLEOTIDE SEQUENCE [LARGE SCALE GENOMIC DNA]</scope>
    <source>
        <strain evidence="10 12">110S</strain>
    </source>
</reference>
<keyword evidence="4" id="KW-0808">Transferase</keyword>
<feature type="transmembrane region" description="Helical" evidence="8">
    <location>
        <begin position="267"/>
        <end position="284"/>
    </location>
</feature>
<evidence type="ECO:0000313" key="12">
    <source>
        <dbReference type="Proteomes" id="UP000037784"/>
    </source>
</evidence>
<dbReference type="Pfam" id="PF13231">
    <property type="entry name" value="PMT_2"/>
    <property type="match status" value="1"/>
</dbReference>
<keyword evidence="6 8" id="KW-1133">Transmembrane helix</keyword>
<reference evidence="11 13" key="2">
    <citation type="submission" date="2015-07" db="EMBL/GenBank/DDBJ databases">
        <title>Whole genome sequence of Ardenticatena maritima DSM 23922.</title>
        <authorList>
            <person name="Hemp J."/>
            <person name="Ward L.M."/>
            <person name="Pace L.A."/>
            <person name="Fischer W.W."/>
        </authorList>
    </citation>
    <scope>NUCLEOTIDE SEQUENCE [LARGE SCALE GENOMIC DNA]</scope>
    <source>
        <strain evidence="11 13">110S</strain>
    </source>
</reference>
<dbReference type="RefSeq" id="WP_054493734.1">
    <property type="nucleotide sequence ID" value="NZ_BBZA01000214.1"/>
</dbReference>
<keyword evidence="7 8" id="KW-0472">Membrane</keyword>
<feature type="transmembrane region" description="Helical" evidence="8">
    <location>
        <begin position="328"/>
        <end position="348"/>
    </location>
</feature>
<dbReference type="STRING" id="872965.SE16_06620"/>
<dbReference type="EMBL" id="LGKN01000004">
    <property type="protein sequence ID" value="KPL88464.1"/>
    <property type="molecule type" value="Genomic_DNA"/>
</dbReference>
<dbReference type="GO" id="GO:0005886">
    <property type="term" value="C:plasma membrane"/>
    <property type="evidence" value="ECO:0007669"/>
    <property type="project" value="UniProtKB-SubCell"/>
</dbReference>
<keyword evidence="12" id="KW-1185">Reference proteome</keyword>
<feature type="transmembrane region" description="Helical" evidence="8">
    <location>
        <begin position="207"/>
        <end position="227"/>
    </location>
</feature>
<gene>
    <name evidence="10" type="ORF">ARMA_2390</name>
    <name evidence="11" type="ORF">SE16_06620</name>
</gene>
<feature type="transmembrane region" description="Helical" evidence="8">
    <location>
        <begin position="89"/>
        <end position="111"/>
    </location>
</feature>
<dbReference type="OrthoDB" id="135110at2"/>
<evidence type="ECO:0000256" key="7">
    <source>
        <dbReference type="ARBA" id="ARBA00023136"/>
    </source>
</evidence>
<dbReference type="Proteomes" id="UP000050502">
    <property type="component" value="Unassembled WGS sequence"/>
</dbReference>
<feature type="transmembrane region" description="Helical" evidence="8">
    <location>
        <begin position="296"/>
        <end position="316"/>
    </location>
</feature>
<evidence type="ECO:0000256" key="6">
    <source>
        <dbReference type="ARBA" id="ARBA00022989"/>
    </source>
</evidence>
<accession>A0A0M9UDH4</accession>
<feature type="transmembrane region" description="Helical" evidence="8">
    <location>
        <begin position="118"/>
        <end position="135"/>
    </location>
</feature>
<dbReference type="PANTHER" id="PTHR33908:SF11">
    <property type="entry name" value="MEMBRANE PROTEIN"/>
    <property type="match status" value="1"/>
</dbReference>